<feature type="signal peptide" evidence="2">
    <location>
        <begin position="1"/>
        <end position="19"/>
    </location>
</feature>
<dbReference type="Proteomes" id="UP000247150">
    <property type="component" value="Unassembled WGS sequence"/>
</dbReference>
<dbReference type="InterPro" id="IPR051553">
    <property type="entry name" value="Ran_GTPase-activating"/>
</dbReference>
<dbReference type="PROSITE" id="PS00626">
    <property type="entry name" value="RCC1_2"/>
    <property type="match status" value="1"/>
</dbReference>
<dbReference type="InterPro" id="IPR001119">
    <property type="entry name" value="SLH_dom"/>
</dbReference>
<sequence length="814" mass="90418">MGFIAILLFFSVFANQEFAAAEENPVIDISASDTHKMALKKDGSVVVWGSAFTSLTGPNPIMQNVRLISAGYQYSVFIKQDETVHTWGNSKYFPQGQPSEIKDAAQISAGRSHVLVLKSDGTVISWGEGRGTEVPNGLKGIVSISAGNNHSLALDDKGKVYAWGEDYGRNAIPENLGPVKAITESQNYCAALQKDGKVVWWGLTPNNMKPSAALNNIVDIKASPIHILALRADGKIVYIGSESTWQSMSKKEKEFYTYYSNIKAIETGANDNLLLLNNGKVVNFGNSVSPHQVPGDIRQPGYNTDLLGAEIRDKNGFVGYAGFGKTQQVHNKNIPYGINHIALDVRTADPYVSSVTIKTNQGEFKESDLIPLDTEGSTFISIKITAEDQKTAKTYFLRVDQALEVQSLFNETTETLTDSSEGVSLILSEESVLEQLNESKELDRLKVWTHLNNIGKNKDVSIPGLVMEQLYKNNKKAKIEVHDSAYSGIFSLDSLPIETLLEKQEMGLEDLTFIFQFRSESAPDFLEKRGITDLSSVYRVNILLKNENKVESILLNGLVESQFSRRGIGGNENSFYIDQDKEMAAVFKNKEIGKSLPFAAVEEGKIGIKHQWNEPFFFAENYVKLQDIKGLWNEYQVNKLSANRIVLGKPDGTFEPNQSTTRIQFAVILTRALGLEPVQKYNQEFKDVSGNEWFVPELMSAVNAGIVKGSSGGRFNPNEPVTREQAAAMISRAMKETGYEKLKLNESKDILHFSDASKIGIWAREDVKTLVQADIISGKTDGTFDPGGYTTRSQMVKMLYQFLKLVEYEEWEPL</sequence>
<dbReference type="SUPFAM" id="SSF50985">
    <property type="entry name" value="RCC1/BLIP-II"/>
    <property type="match status" value="1"/>
</dbReference>
<dbReference type="InterPro" id="IPR000408">
    <property type="entry name" value="Reg_chr_condens"/>
</dbReference>
<dbReference type="PANTHER" id="PTHR45982:SF1">
    <property type="entry name" value="REGULATOR OF CHROMOSOME CONDENSATION"/>
    <property type="match status" value="1"/>
</dbReference>
<dbReference type="PANTHER" id="PTHR45982">
    <property type="entry name" value="REGULATOR OF CHROMOSOME CONDENSATION"/>
    <property type="match status" value="1"/>
</dbReference>
<evidence type="ECO:0000256" key="1">
    <source>
        <dbReference type="ARBA" id="ARBA00022729"/>
    </source>
</evidence>
<evidence type="ECO:0000256" key="2">
    <source>
        <dbReference type="SAM" id="SignalP"/>
    </source>
</evidence>
<feature type="domain" description="SLH" evidence="3">
    <location>
        <begin position="681"/>
        <end position="744"/>
    </location>
</feature>
<dbReference type="AlphaFoldDB" id="A0A2V3A8K5"/>
<accession>A0A2V3A8K5</accession>
<dbReference type="EMBL" id="QGTW01000002">
    <property type="protein sequence ID" value="PWW31253.1"/>
    <property type="molecule type" value="Genomic_DNA"/>
</dbReference>
<protein>
    <submittedName>
        <fullName evidence="4">Cadherin-like protein</fullName>
    </submittedName>
</protein>
<evidence type="ECO:0000313" key="4">
    <source>
        <dbReference type="EMBL" id="PWW31253.1"/>
    </source>
</evidence>
<gene>
    <name evidence="4" type="ORF">DFO73_102248</name>
</gene>
<dbReference type="PROSITE" id="PS51272">
    <property type="entry name" value="SLH"/>
    <property type="match status" value="3"/>
</dbReference>
<dbReference type="Gene3D" id="2.130.10.30">
    <property type="entry name" value="Regulator of chromosome condensation 1/beta-lactamase-inhibitor protein II"/>
    <property type="match status" value="2"/>
</dbReference>
<name>A0A2V3A8K5_9BACI</name>
<comment type="caution">
    <text evidence="4">The sequence shown here is derived from an EMBL/GenBank/DDBJ whole genome shotgun (WGS) entry which is preliminary data.</text>
</comment>
<feature type="domain" description="SLH" evidence="3">
    <location>
        <begin position="620"/>
        <end position="680"/>
    </location>
</feature>
<dbReference type="PROSITE" id="PS50012">
    <property type="entry name" value="RCC1_3"/>
    <property type="match status" value="2"/>
</dbReference>
<dbReference type="InterPro" id="IPR009091">
    <property type="entry name" value="RCC1/BLIP-II"/>
</dbReference>
<feature type="chain" id="PRO_5038688202" evidence="2">
    <location>
        <begin position="20"/>
        <end position="814"/>
    </location>
</feature>
<reference evidence="4 5" key="1">
    <citation type="submission" date="2018-05" db="EMBL/GenBank/DDBJ databases">
        <title>Freshwater and sediment microbial communities from various areas in North America, analyzing microbe dynamics in response to fracking.</title>
        <authorList>
            <person name="Lamendella R."/>
        </authorList>
    </citation>
    <scope>NUCLEOTIDE SEQUENCE [LARGE SCALE GENOMIC DNA]</scope>
    <source>
        <strain evidence="4 5">15_TX</strain>
    </source>
</reference>
<evidence type="ECO:0000313" key="5">
    <source>
        <dbReference type="Proteomes" id="UP000247150"/>
    </source>
</evidence>
<organism evidence="4 5">
    <name type="scientific">Cytobacillus oceanisediminis</name>
    <dbReference type="NCBI Taxonomy" id="665099"/>
    <lineage>
        <taxon>Bacteria</taxon>
        <taxon>Bacillati</taxon>
        <taxon>Bacillota</taxon>
        <taxon>Bacilli</taxon>
        <taxon>Bacillales</taxon>
        <taxon>Bacillaceae</taxon>
        <taxon>Cytobacillus</taxon>
    </lineage>
</organism>
<feature type="domain" description="SLH" evidence="3">
    <location>
        <begin position="750"/>
        <end position="813"/>
    </location>
</feature>
<proteinExistence type="predicted"/>
<evidence type="ECO:0000259" key="3">
    <source>
        <dbReference type="PROSITE" id="PS51272"/>
    </source>
</evidence>
<keyword evidence="1 2" id="KW-0732">Signal</keyword>
<dbReference type="Pfam" id="PF13540">
    <property type="entry name" value="RCC1_2"/>
    <property type="match status" value="2"/>
</dbReference>
<dbReference type="Pfam" id="PF00395">
    <property type="entry name" value="SLH"/>
    <property type="match status" value="3"/>
</dbReference>